<evidence type="ECO:0000256" key="2">
    <source>
        <dbReference type="SAM" id="MobiDB-lite"/>
    </source>
</evidence>
<dbReference type="InterPro" id="IPR003676">
    <property type="entry name" value="SAUR_fam"/>
</dbReference>
<dbReference type="Pfam" id="PF02519">
    <property type="entry name" value="Auxin_inducible"/>
    <property type="match status" value="1"/>
</dbReference>
<dbReference type="Proteomes" id="UP000886520">
    <property type="component" value="Chromosome 3"/>
</dbReference>
<dbReference type="EMBL" id="JABFUD020000002">
    <property type="protein sequence ID" value="KAI5083818.1"/>
    <property type="molecule type" value="Genomic_DNA"/>
</dbReference>
<gene>
    <name evidence="3" type="ORF">GOP47_0003561</name>
</gene>
<proteinExistence type="inferred from homology"/>
<comment type="caution">
    <text evidence="3">The sequence shown here is derived from an EMBL/GenBank/DDBJ whole genome shotgun (WGS) entry which is preliminary data.</text>
</comment>
<evidence type="ECO:0000313" key="3">
    <source>
        <dbReference type="EMBL" id="KAI5083818.1"/>
    </source>
</evidence>
<feature type="region of interest" description="Disordered" evidence="2">
    <location>
        <begin position="1"/>
        <end position="23"/>
    </location>
</feature>
<dbReference type="GO" id="GO:0009733">
    <property type="term" value="P:response to auxin"/>
    <property type="evidence" value="ECO:0007669"/>
    <property type="project" value="InterPro"/>
</dbReference>
<dbReference type="OrthoDB" id="1624361at2759"/>
<name>A0A9D4VCP3_ADICA</name>
<feature type="non-terminal residue" evidence="3">
    <location>
        <position position="1"/>
    </location>
</feature>
<evidence type="ECO:0000256" key="1">
    <source>
        <dbReference type="ARBA" id="ARBA00006974"/>
    </source>
</evidence>
<dbReference type="PANTHER" id="PTHR31374">
    <property type="entry name" value="AUXIN-INDUCED PROTEIN-LIKE-RELATED"/>
    <property type="match status" value="1"/>
</dbReference>
<dbReference type="AlphaFoldDB" id="A0A9D4VCP3"/>
<reference evidence="3" key="1">
    <citation type="submission" date="2021-01" db="EMBL/GenBank/DDBJ databases">
        <title>Adiantum capillus-veneris genome.</title>
        <authorList>
            <person name="Fang Y."/>
            <person name="Liao Q."/>
        </authorList>
    </citation>
    <scope>NUCLEOTIDE SEQUENCE</scope>
    <source>
        <strain evidence="3">H3</strain>
        <tissue evidence="3">Leaf</tissue>
    </source>
</reference>
<evidence type="ECO:0000313" key="4">
    <source>
        <dbReference type="Proteomes" id="UP000886520"/>
    </source>
</evidence>
<protein>
    <submittedName>
        <fullName evidence="3">Uncharacterized protein</fullName>
    </submittedName>
</protein>
<organism evidence="3 4">
    <name type="scientific">Adiantum capillus-veneris</name>
    <name type="common">Maidenhair fern</name>
    <dbReference type="NCBI Taxonomy" id="13818"/>
    <lineage>
        <taxon>Eukaryota</taxon>
        <taxon>Viridiplantae</taxon>
        <taxon>Streptophyta</taxon>
        <taxon>Embryophyta</taxon>
        <taxon>Tracheophyta</taxon>
        <taxon>Polypodiopsida</taxon>
        <taxon>Polypodiidae</taxon>
        <taxon>Polypodiales</taxon>
        <taxon>Pteridineae</taxon>
        <taxon>Pteridaceae</taxon>
        <taxon>Vittarioideae</taxon>
        <taxon>Adiantum</taxon>
    </lineage>
</organism>
<dbReference type="PANTHER" id="PTHR31374:SF139">
    <property type="entry name" value="OS02G0143300 PROTEIN"/>
    <property type="match status" value="1"/>
</dbReference>
<sequence>RQMLRTWRRRAREGAVQKKGGSGGGVPAGHVAVYVGAERVRYVVSTAQLHHAIFRALLGRSQQEFGFEQAGPLCIPCEAVFFEHLLSLLDSTSPSPLPSPSSTPLDDQLQDLLDFYYSSFPASASPALNGSPAHQLLPSPALAHPASA</sequence>
<comment type="similarity">
    <text evidence="1">Belongs to the ARG7 family.</text>
</comment>
<keyword evidence="4" id="KW-1185">Reference proteome</keyword>
<feature type="compositionally biased region" description="Basic residues" evidence="2">
    <location>
        <begin position="1"/>
        <end position="11"/>
    </location>
</feature>
<accession>A0A9D4VCP3</accession>